<dbReference type="PANTHER" id="PTHR38342">
    <property type="entry name" value="SLR5037 PROTEIN"/>
    <property type="match status" value="1"/>
</dbReference>
<dbReference type="AlphaFoldDB" id="A0A6B9ZA35"/>
<accession>A0A6B9ZA35</accession>
<organism evidence="2 3">
    <name type="scientific">Chitinophaga agri</name>
    <dbReference type="NCBI Taxonomy" id="2703787"/>
    <lineage>
        <taxon>Bacteria</taxon>
        <taxon>Pseudomonadati</taxon>
        <taxon>Bacteroidota</taxon>
        <taxon>Chitinophagia</taxon>
        <taxon>Chitinophagales</taxon>
        <taxon>Chitinophagaceae</taxon>
        <taxon>Chitinophaga</taxon>
    </lineage>
</organism>
<dbReference type="InterPro" id="IPR005180">
    <property type="entry name" value="DUF302"/>
</dbReference>
<dbReference type="Pfam" id="PF03625">
    <property type="entry name" value="DUF302"/>
    <property type="match status" value="1"/>
</dbReference>
<dbReference type="InterPro" id="IPR035923">
    <property type="entry name" value="TT1751-like_sf"/>
</dbReference>
<dbReference type="EMBL" id="CP048113">
    <property type="protein sequence ID" value="QHS58906.1"/>
    <property type="molecule type" value="Genomic_DNA"/>
</dbReference>
<dbReference type="RefSeq" id="WP_162330609.1">
    <property type="nucleotide sequence ID" value="NZ_CP048113.1"/>
</dbReference>
<dbReference type="Proteomes" id="UP000476411">
    <property type="component" value="Chromosome"/>
</dbReference>
<dbReference type="PIRSF" id="PIRSF021774">
    <property type="entry name" value="UCP021774"/>
    <property type="match status" value="1"/>
</dbReference>
<evidence type="ECO:0000259" key="1">
    <source>
        <dbReference type="Pfam" id="PF03625"/>
    </source>
</evidence>
<dbReference type="CDD" id="cd14797">
    <property type="entry name" value="DUF302"/>
    <property type="match status" value="1"/>
</dbReference>
<evidence type="ECO:0000313" key="3">
    <source>
        <dbReference type="Proteomes" id="UP000476411"/>
    </source>
</evidence>
<dbReference type="InterPro" id="IPR016796">
    <property type="entry name" value="UCP021774"/>
</dbReference>
<sequence length="127" mass="14419">MYHLSKTVHLNFTETIGKVTDELKKEGFGVITSIDLKETFRKKINVIFRNYIILGACNPDYAHKALLLNDKVGVFLPCNIVVQEHTDGKVEVSVVNPEEMVERIYDPNLTNFASEVRASMERVLGHL</sequence>
<protein>
    <submittedName>
        <fullName evidence="2">DUF302 domain-containing protein</fullName>
    </submittedName>
</protein>
<dbReference type="Gene3D" id="3.30.310.70">
    <property type="entry name" value="TT1751-like domain"/>
    <property type="match status" value="1"/>
</dbReference>
<dbReference type="PANTHER" id="PTHR38342:SF1">
    <property type="entry name" value="SLR5037 PROTEIN"/>
    <property type="match status" value="1"/>
</dbReference>
<evidence type="ECO:0000313" key="2">
    <source>
        <dbReference type="EMBL" id="QHS58906.1"/>
    </source>
</evidence>
<feature type="domain" description="DUF302" evidence="1">
    <location>
        <begin position="34"/>
        <end position="97"/>
    </location>
</feature>
<dbReference type="SUPFAM" id="SSF103247">
    <property type="entry name" value="TT1751-like"/>
    <property type="match status" value="1"/>
</dbReference>
<dbReference type="KEGG" id="chih:GWR21_04625"/>
<proteinExistence type="predicted"/>
<keyword evidence="3" id="KW-1185">Reference proteome</keyword>
<gene>
    <name evidence="2" type="ORF">GWR21_04625</name>
</gene>
<name>A0A6B9ZA35_9BACT</name>
<reference evidence="2 3" key="1">
    <citation type="submission" date="2020-01" db="EMBL/GenBank/DDBJ databases">
        <title>Complete genome sequence of Chitinophaga sp. H33E-04 isolated from quinoa roots.</title>
        <authorList>
            <person name="Weon H.-Y."/>
            <person name="Lee S.A."/>
        </authorList>
    </citation>
    <scope>NUCLEOTIDE SEQUENCE [LARGE SCALE GENOMIC DNA]</scope>
    <source>
        <strain evidence="2 3">H33E-04</strain>
    </source>
</reference>